<accession>A0A1M4WPL9</accession>
<keyword evidence="2" id="KW-1185">Reference proteome</keyword>
<dbReference type="OrthoDB" id="9811959at2"/>
<dbReference type="SUPFAM" id="SSF158446">
    <property type="entry name" value="IVS-encoded protein-like"/>
    <property type="match status" value="1"/>
</dbReference>
<dbReference type="PANTHER" id="PTHR38471:SF2">
    <property type="entry name" value="FOUR HELIX BUNDLE PROTEIN"/>
    <property type="match status" value="1"/>
</dbReference>
<dbReference type="Proteomes" id="UP000184368">
    <property type="component" value="Unassembled WGS sequence"/>
</dbReference>
<dbReference type="STRING" id="1302690.BUE76_06950"/>
<proteinExistence type="predicted"/>
<gene>
    <name evidence="1" type="ORF">SAMN05444008_10390</name>
</gene>
<dbReference type="PANTHER" id="PTHR38471">
    <property type="entry name" value="FOUR HELIX BUNDLE PROTEIN"/>
    <property type="match status" value="1"/>
</dbReference>
<dbReference type="EMBL" id="FQUO01000003">
    <property type="protein sequence ID" value="SHE83003.1"/>
    <property type="molecule type" value="Genomic_DNA"/>
</dbReference>
<evidence type="ECO:0000313" key="2">
    <source>
        <dbReference type="Proteomes" id="UP000184368"/>
    </source>
</evidence>
<dbReference type="Gene3D" id="1.20.1440.60">
    <property type="entry name" value="23S rRNA-intervening sequence"/>
    <property type="match status" value="1"/>
</dbReference>
<dbReference type="InterPro" id="IPR036583">
    <property type="entry name" value="23S_rRNA_IVS_sf"/>
</dbReference>
<reference evidence="1 2" key="1">
    <citation type="submission" date="2016-11" db="EMBL/GenBank/DDBJ databases">
        <authorList>
            <person name="Jaros S."/>
            <person name="Januszkiewicz K."/>
            <person name="Wedrychowicz H."/>
        </authorList>
    </citation>
    <scope>NUCLEOTIDE SEQUENCE [LARGE SCALE GENOMIC DNA]</scope>
    <source>
        <strain evidence="1 2">DSM 26897</strain>
    </source>
</reference>
<protein>
    <submittedName>
        <fullName evidence="1">Four helix bundle protein</fullName>
    </submittedName>
</protein>
<name>A0A1M4WPL9_9BACT</name>
<organism evidence="1 2">
    <name type="scientific">Cnuella takakiae</name>
    <dbReference type="NCBI Taxonomy" id="1302690"/>
    <lineage>
        <taxon>Bacteria</taxon>
        <taxon>Pseudomonadati</taxon>
        <taxon>Bacteroidota</taxon>
        <taxon>Chitinophagia</taxon>
        <taxon>Chitinophagales</taxon>
        <taxon>Chitinophagaceae</taxon>
        <taxon>Cnuella</taxon>
    </lineage>
</organism>
<dbReference type="InterPro" id="IPR012657">
    <property type="entry name" value="23S_rRNA-intervening_sequence"/>
</dbReference>
<dbReference type="AlphaFoldDB" id="A0A1M4WPL9"/>
<dbReference type="CDD" id="cd16377">
    <property type="entry name" value="23S_rRNA_IVP_like"/>
    <property type="match status" value="1"/>
</dbReference>
<dbReference type="RefSeq" id="WP_073040537.1">
    <property type="nucleotide sequence ID" value="NZ_FQUO01000003.1"/>
</dbReference>
<sequence length="117" mass="12947">MKDFRQLRVWQKGLDLAIQTYRFSATLPKIEQFGLCSQITRAAVSIPSNIAEGSSRSSDKDNNRFVEIALGSSFELETQLLIAKAVGLGNLELCDALLSNLGDGQRMLNAYQKSLNH</sequence>
<dbReference type="NCBIfam" id="TIGR02436">
    <property type="entry name" value="four helix bundle protein"/>
    <property type="match status" value="1"/>
</dbReference>
<dbReference type="Pfam" id="PF05635">
    <property type="entry name" value="23S_rRNA_IVP"/>
    <property type="match status" value="1"/>
</dbReference>
<evidence type="ECO:0000313" key="1">
    <source>
        <dbReference type="EMBL" id="SHE83003.1"/>
    </source>
</evidence>